<feature type="region of interest" description="Disordered" evidence="6">
    <location>
        <begin position="1"/>
        <end position="88"/>
    </location>
</feature>
<evidence type="ECO:0000256" key="6">
    <source>
        <dbReference type="SAM" id="MobiDB-lite"/>
    </source>
</evidence>
<evidence type="ECO:0000256" key="2">
    <source>
        <dbReference type="ARBA" id="ARBA00022603"/>
    </source>
</evidence>
<dbReference type="GO" id="GO:0002939">
    <property type="term" value="P:tRNA N1-guanine methylation"/>
    <property type="evidence" value="ECO:0007669"/>
    <property type="project" value="TreeGrafter"/>
</dbReference>
<dbReference type="InterPro" id="IPR007356">
    <property type="entry name" value="tRNA_m1G_MeTrfase_euk"/>
</dbReference>
<dbReference type="PANTHER" id="PTHR13563:SF13">
    <property type="entry name" value="TRNA METHYLTRANSFERASE 10 HOMOLOG A"/>
    <property type="match status" value="1"/>
</dbReference>
<evidence type="ECO:0000313" key="8">
    <source>
        <dbReference type="EMBL" id="WZN63303.1"/>
    </source>
</evidence>
<feature type="compositionally biased region" description="Basic and acidic residues" evidence="6">
    <location>
        <begin position="24"/>
        <end position="38"/>
    </location>
</feature>
<evidence type="ECO:0000259" key="7">
    <source>
        <dbReference type="PROSITE" id="PS51675"/>
    </source>
</evidence>
<protein>
    <recommendedName>
        <fullName evidence="1">tRNA (guanine(9)-N(1))-methyltransferase</fullName>
        <ecNumber evidence="1">2.1.1.221</ecNumber>
    </recommendedName>
</protein>
<dbReference type="GO" id="GO:0005634">
    <property type="term" value="C:nucleus"/>
    <property type="evidence" value="ECO:0007669"/>
    <property type="project" value="TreeGrafter"/>
</dbReference>
<evidence type="ECO:0000256" key="4">
    <source>
        <dbReference type="ARBA" id="ARBA00022691"/>
    </source>
</evidence>
<keyword evidence="2" id="KW-0489">Methyltransferase</keyword>
<comment type="catalytic activity">
    <reaction evidence="5">
        <text>guanosine(9) in tRNA + S-adenosyl-L-methionine = N(1)-methylguanosine(9) in tRNA + S-adenosyl-L-homocysteine + H(+)</text>
        <dbReference type="Rhea" id="RHEA:43156"/>
        <dbReference type="Rhea" id="RHEA-COMP:10367"/>
        <dbReference type="Rhea" id="RHEA-COMP:10368"/>
        <dbReference type="ChEBI" id="CHEBI:15378"/>
        <dbReference type="ChEBI" id="CHEBI:57856"/>
        <dbReference type="ChEBI" id="CHEBI:59789"/>
        <dbReference type="ChEBI" id="CHEBI:73542"/>
        <dbReference type="ChEBI" id="CHEBI:74269"/>
        <dbReference type="EC" id="2.1.1.221"/>
    </reaction>
</comment>
<keyword evidence="9" id="KW-1185">Reference proteome</keyword>
<keyword evidence="3" id="KW-0808">Transferase</keyword>
<dbReference type="InterPro" id="IPR028564">
    <property type="entry name" value="MT_TRM10-typ"/>
</dbReference>
<evidence type="ECO:0000256" key="3">
    <source>
        <dbReference type="ARBA" id="ARBA00022679"/>
    </source>
</evidence>
<dbReference type="EC" id="2.1.1.221" evidence="1"/>
<name>A0AAX4PAZ9_9CHLO</name>
<dbReference type="EMBL" id="CP151507">
    <property type="protein sequence ID" value="WZN63303.1"/>
    <property type="molecule type" value="Genomic_DNA"/>
</dbReference>
<gene>
    <name evidence="8" type="ORF">HKI87_07g48510</name>
</gene>
<accession>A0AAX4PAZ9</accession>
<reference evidence="8 9" key="1">
    <citation type="submission" date="2024-03" db="EMBL/GenBank/DDBJ databases">
        <title>Complete genome sequence of the green alga Chloropicon roscoffensis RCC1871.</title>
        <authorList>
            <person name="Lemieux C."/>
            <person name="Pombert J.-F."/>
            <person name="Otis C."/>
            <person name="Turmel M."/>
        </authorList>
    </citation>
    <scope>NUCLEOTIDE SEQUENCE [LARGE SCALE GENOMIC DNA]</scope>
    <source>
        <strain evidence="8 9">RCC1871</strain>
    </source>
</reference>
<dbReference type="PROSITE" id="PS51675">
    <property type="entry name" value="SAM_MT_TRM10"/>
    <property type="match status" value="1"/>
</dbReference>
<dbReference type="GO" id="GO:0052905">
    <property type="term" value="F:tRNA (guanosine(9)-N1)-methyltransferase activity"/>
    <property type="evidence" value="ECO:0007669"/>
    <property type="project" value="UniProtKB-EC"/>
</dbReference>
<dbReference type="PANTHER" id="PTHR13563">
    <property type="entry name" value="TRNA (GUANINE-9-) METHYLTRANSFERASE"/>
    <property type="match status" value="1"/>
</dbReference>
<evidence type="ECO:0000256" key="5">
    <source>
        <dbReference type="ARBA" id="ARBA00048434"/>
    </source>
</evidence>
<evidence type="ECO:0000313" key="9">
    <source>
        <dbReference type="Proteomes" id="UP001472866"/>
    </source>
</evidence>
<dbReference type="CDD" id="cd18089">
    <property type="entry name" value="SPOUT_Trm10-like"/>
    <property type="match status" value="1"/>
</dbReference>
<evidence type="ECO:0000256" key="1">
    <source>
        <dbReference type="ARBA" id="ARBA00012797"/>
    </source>
</evidence>
<keyword evidence="4" id="KW-0949">S-adenosyl-L-methionine</keyword>
<feature type="domain" description="SAM-dependent MTase TRM10-type" evidence="7">
    <location>
        <begin position="111"/>
        <end position="301"/>
    </location>
</feature>
<dbReference type="InterPro" id="IPR038459">
    <property type="entry name" value="MT_TRM10-typ_sf"/>
</dbReference>
<organism evidence="8 9">
    <name type="scientific">Chloropicon roscoffensis</name>
    <dbReference type="NCBI Taxonomy" id="1461544"/>
    <lineage>
        <taxon>Eukaryota</taxon>
        <taxon>Viridiplantae</taxon>
        <taxon>Chlorophyta</taxon>
        <taxon>Chloropicophyceae</taxon>
        <taxon>Chloropicales</taxon>
        <taxon>Chloropicaceae</taxon>
        <taxon>Chloropicon</taxon>
    </lineage>
</organism>
<sequence length="302" mass="34542">MAEEGVVVQDDGAAQETAVSTLAGEKRPREEIRREDYPSKNAYKKALKDRRRLETKRVRQAERKKEKALQKEQKKEERLKEKETLTPEELEEKKKLRLEFIADRRSKQEERQRKLKEASESSTICVIDLEFGDLMTESERKSLAHQLMYCYSSNLKSEKPCRILLSGLDGSIAESVHALSGFDNWPVGKEKGSYLDALSGRKEDLVYLSADSENVVREFDPSKVYIIGGLVDRNRHKGVCQRKAEGQGIATARLPIQDHVKLQTSAVLTVNQVFDIFLKFRESKDWGKTLKSVIPSRKLSSK</sequence>
<proteinExistence type="predicted"/>
<dbReference type="Gene3D" id="3.40.1280.30">
    <property type="match status" value="1"/>
</dbReference>
<dbReference type="GO" id="GO:0000049">
    <property type="term" value="F:tRNA binding"/>
    <property type="evidence" value="ECO:0007669"/>
    <property type="project" value="TreeGrafter"/>
</dbReference>
<dbReference type="AlphaFoldDB" id="A0AAX4PAZ9"/>
<feature type="compositionally biased region" description="Basic and acidic residues" evidence="6">
    <location>
        <begin position="51"/>
        <end position="88"/>
    </location>
</feature>
<dbReference type="Proteomes" id="UP001472866">
    <property type="component" value="Chromosome 07"/>
</dbReference>